<organism evidence="1">
    <name type="scientific">Singulisphaera sp. Ch08</name>
    <dbReference type="NCBI Taxonomy" id="3120278"/>
    <lineage>
        <taxon>Bacteria</taxon>
        <taxon>Pseudomonadati</taxon>
        <taxon>Planctomycetota</taxon>
        <taxon>Planctomycetia</taxon>
        <taxon>Isosphaerales</taxon>
        <taxon>Isosphaeraceae</taxon>
        <taxon>Singulisphaera</taxon>
    </lineage>
</organism>
<name>A0AAU7CQC5_9BACT</name>
<dbReference type="EMBL" id="CP155447">
    <property type="protein sequence ID" value="XBH07317.1"/>
    <property type="molecule type" value="Genomic_DNA"/>
</dbReference>
<dbReference type="RefSeq" id="WP_406700156.1">
    <property type="nucleotide sequence ID" value="NZ_CP155447.1"/>
</dbReference>
<proteinExistence type="predicted"/>
<gene>
    <name evidence="1" type="ORF">V5E97_15120</name>
</gene>
<sequence>METDWEGRIAGRFRGYQGGRVYDLSDGSRWRQEDRTAEYVYRVKPKAKLIWNQSIGRMFLDVEGTSATVWVTKDGGMAGMGYGAF</sequence>
<dbReference type="AlphaFoldDB" id="A0AAU7CQC5"/>
<evidence type="ECO:0000313" key="1">
    <source>
        <dbReference type="EMBL" id="XBH07317.1"/>
    </source>
</evidence>
<accession>A0AAU7CQC5</accession>
<reference evidence="1" key="1">
    <citation type="submission" date="2024-05" db="EMBL/GenBank/DDBJ databases">
        <title>Planctomycetes of the genus Singulisphaera possess chitinolytic capabilities.</title>
        <authorList>
            <person name="Ivanova A."/>
        </authorList>
    </citation>
    <scope>NUCLEOTIDE SEQUENCE</scope>
    <source>
        <strain evidence="1">Ch08T</strain>
    </source>
</reference>
<protein>
    <submittedName>
        <fullName evidence="1">Uncharacterized protein</fullName>
    </submittedName>
</protein>